<protein>
    <submittedName>
        <fullName evidence="2">Uncharacterized protein</fullName>
    </submittedName>
</protein>
<evidence type="ECO:0000256" key="1">
    <source>
        <dbReference type="SAM" id="Phobius"/>
    </source>
</evidence>
<dbReference type="Proteomes" id="UP000027120">
    <property type="component" value="Unassembled WGS sequence"/>
</dbReference>
<dbReference type="EMBL" id="KK784933">
    <property type="protein sequence ID" value="KDO60324.1"/>
    <property type="molecule type" value="Genomic_DNA"/>
</dbReference>
<proteinExistence type="predicted"/>
<name>A0A067EYV9_CITSI</name>
<feature type="transmembrane region" description="Helical" evidence="1">
    <location>
        <begin position="20"/>
        <end position="39"/>
    </location>
</feature>
<keyword evidence="3" id="KW-1185">Reference proteome</keyword>
<dbReference type="AlphaFoldDB" id="A0A067EYV9"/>
<gene>
    <name evidence="2" type="ORF">CISIN_1g039756mg</name>
</gene>
<sequence length="76" mass="8645">MLKVAISGINIIPFQKTISILYCFIMILFFLFLRLQLISKFLLQLSVILELNMSIGMARGGLGPGFFKPRLKPTLR</sequence>
<keyword evidence="1" id="KW-0472">Membrane</keyword>
<evidence type="ECO:0000313" key="3">
    <source>
        <dbReference type="Proteomes" id="UP000027120"/>
    </source>
</evidence>
<reference evidence="2 3" key="1">
    <citation type="submission" date="2014-04" db="EMBL/GenBank/DDBJ databases">
        <authorList>
            <consortium name="International Citrus Genome Consortium"/>
            <person name="Gmitter F."/>
            <person name="Chen C."/>
            <person name="Farmerie W."/>
            <person name="Harkins T."/>
            <person name="Desany B."/>
            <person name="Mohiuddin M."/>
            <person name="Kodira C."/>
            <person name="Borodovsky M."/>
            <person name="Lomsadze A."/>
            <person name="Burns P."/>
            <person name="Jenkins J."/>
            <person name="Prochnik S."/>
            <person name="Shu S."/>
            <person name="Chapman J."/>
            <person name="Pitluck S."/>
            <person name="Schmutz J."/>
            <person name="Rokhsar D."/>
        </authorList>
    </citation>
    <scope>NUCLEOTIDE SEQUENCE</scope>
</reference>
<keyword evidence="1" id="KW-0812">Transmembrane</keyword>
<evidence type="ECO:0000313" key="2">
    <source>
        <dbReference type="EMBL" id="KDO60324.1"/>
    </source>
</evidence>
<keyword evidence="1" id="KW-1133">Transmembrane helix</keyword>
<accession>A0A067EYV9</accession>
<organism evidence="2 3">
    <name type="scientific">Citrus sinensis</name>
    <name type="common">Sweet orange</name>
    <name type="synonym">Citrus aurantium var. sinensis</name>
    <dbReference type="NCBI Taxonomy" id="2711"/>
    <lineage>
        <taxon>Eukaryota</taxon>
        <taxon>Viridiplantae</taxon>
        <taxon>Streptophyta</taxon>
        <taxon>Embryophyta</taxon>
        <taxon>Tracheophyta</taxon>
        <taxon>Spermatophyta</taxon>
        <taxon>Magnoliopsida</taxon>
        <taxon>eudicotyledons</taxon>
        <taxon>Gunneridae</taxon>
        <taxon>Pentapetalae</taxon>
        <taxon>rosids</taxon>
        <taxon>malvids</taxon>
        <taxon>Sapindales</taxon>
        <taxon>Rutaceae</taxon>
        <taxon>Aurantioideae</taxon>
        <taxon>Citrus</taxon>
    </lineage>
</organism>